<dbReference type="Gene3D" id="3.40.50.620">
    <property type="entry name" value="HUPs"/>
    <property type="match status" value="1"/>
</dbReference>
<dbReference type="AlphaFoldDB" id="A0AAV9WGN3"/>
<name>A0AAV9WGN3_9PEZI</name>
<evidence type="ECO:0000256" key="7">
    <source>
        <dbReference type="ARBA" id="ARBA00022741"/>
    </source>
</evidence>
<dbReference type="InterPro" id="IPR003721">
    <property type="entry name" value="Pantoate_ligase"/>
</dbReference>
<evidence type="ECO:0000256" key="9">
    <source>
        <dbReference type="ARBA" id="ARBA00029902"/>
    </source>
</evidence>
<evidence type="ECO:0000256" key="6">
    <source>
        <dbReference type="ARBA" id="ARBA00022655"/>
    </source>
</evidence>
<keyword evidence="8" id="KW-0067">ATP-binding</keyword>
<comment type="similarity">
    <text evidence="2">Belongs to the pantothenate synthetase family.</text>
</comment>
<dbReference type="SUPFAM" id="SSF52374">
    <property type="entry name" value="Nucleotidylyl transferase"/>
    <property type="match status" value="1"/>
</dbReference>
<evidence type="ECO:0000313" key="13">
    <source>
        <dbReference type="Proteomes" id="UP001370758"/>
    </source>
</evidence>
<dbReference type="PANTHER" id="PTHR21299:SF1">
    <property type="entry name" value="PANTOATE--BETA-ALANINE LIGASE"/>
    <property type="match status" value="1"/>
</dbReference>
<accession>A0AAV9WGN3</accession>
<dbReference type="PANTHER" id="PTHR21299">
    <property type="entry name" value="CYTIDYLATE KINASE/PANTOATE-BETA-ALANINE LIGASE"/>
    <property type="match status" value="1"/>
</dbReference>
<evidence type="ECO:0000256" key="1">
    <source>
        <dbReference type="ARBA" id="ARBA00004990"/>
    </source>
</evidence>
<evidence type="ECO:0000256" key="8">
    <source>
        <dbReference type="ARBA" id="ARBA00022840"/>
    </source>
</evidence>
<dbReference type="GO" id="GO:0005524">
    <property type="term" value="F:ATP binding"/>
    <property type="evidence" value="ECO:0007669"/>
    <property type="project" value="UniProtKB-KW"/>
</dbReference>
<evidence type="ECO:0000256" key="10">
    <source>
        <dbReference type="ARBA" id="ARBA00032806"/>
    </source>
</evidence>
<dbReference type="Proteomes" id="UP001370758">
    <property type="component" value="Unassembled WGS sequence"/>
</dbReference>
<dbReference type="EC" id="6.3.2.1" evidence="3"/>
<protein>
    <recommendedName>
        <fullName evidence="4">Pantoate--beta-alanine ligase</fullName>
        <ecNumber evidence="3">6.3.2.1</ecNumber>
    </recommendedName>
    <alternativeName>
        <fullName evidence="10">Pantoate-activating enzyme</fullName>
    </alternativeName>
    <alternativeName>
        <fullName evidence="9">Pantothenate synthetase</fullName>
    </alternativeName>
</protein>
<dbReference type="GO" id="GO:0004592">
    <property type="term" value="F:pantoate-beta-alanine ligase activity"/>
    <property type="evidence" value="ECO:0007669"/>
    <property type="project" value="UniProtKB-EC"/>
</dbReference>
<keyword evidence="13" id="KW-1185">Reference proteome</keyword>
<dbReference type="InterPro" id="IPR014729">
    <property type="entry name" value="Rossmann-like_a/b/a_fold"/>
</dbReference>
<dbReference type="Pfam" id="PF02569">
    <property type="entry name" value="Pantoate_ligase"/>
    <property type="match status" value="1"/>
</dbReference>
<dbReference type="InterPro" id="IPR042176">
    <property type="entry name" value="Pantoate_ligase_C"/>
</dbReference>
<evidence type="ECO:0000313" key="12">
    <source>
        <dbReference type="EMBL" id="KAK6507987.1"/>
    </source>
</evidence>
<keyword evidence="7" id="KW-0547">Nucleotide-binding</keyword>
<comment type="caution">
    <text evidence="12">The sequence shown here is derived from an EMBL/GenBank/DDBJ whole genome shotgun (WGS) entry which is preliminary data.</text>
</comment>
<evidence type="ECO:0000256" key="2">
    <source>
        <dbReference type="ARBA" id="ARBA00009256"/>
    </source>
</evidence>
<keyword evidence="5" id="KW-0436">Ligase</keyword>
<comment type="pathway">
    <text evidence="1">Cofactor biosynthesis; (R)-pantothenate biosynthesis; (R)-pantothenate from (R)-pantoate and beta-alanine: step 1/1.</text>
</comment>
<comment type="catalytic activity">
    <reaction evidence="11">
        <text>(R)-pantoate + beta-alanine + ATP = (R)-pantothenate + AMP + diphosphate + H(+)</text>
        <dbReference type="Rhea" id="RHEA:10912"/>
        <dbReference type="ChEBI" id="CHEBI:15378"/>
        <dbReference type="ChEBI" id="CHEBI:15980"/>
        <dbReference type="ChEBI" id="CHEBI:29032"/>
        <dbReference type="ChEBI" id="CHEBI:30616"/>
        <dbReference type="ChEBI" id="CHEBI:33019"/>
        <dbReference type="ChEBI" id="CHEBI:57966"/>
        <dbReference type="ChEBI" id="CHEBI:456215"/>
        <dbReference type="EC" id="6.3.2.1"/>
    </reaction>
</comment>
<dbReference type="CDD" id="cd00560">
    <property type="entry name" value="PanC"/>
    <property type="match status" value="1"/>
</dbReference>
<evidence type="ECO:0000256" key="11">
    <source>
        <dbReference type="ARBA" id="ARBA00048258"/>
    </source>
</evidence>
<dbReference type="GO" id="GO:0015940">
    <property type="term" value="P:pantothenate biosynthetic process"/>
    <property type="evidence" value="ECO:0007669"/>
    <property type="project" value="UniProtKB-KW"/>
</dbReference>
<dbReference type="NCBIfam" id="TIGR00018">
    <property type="entry name" value="panC"/>
    <property type="match status" value="1"/>
</dbReference>
<keyword evidence="6" id="KW-0566">Pantothenate biosynthesis</keyword>
<reference evidence="12 13" key="1">
    <citation type="submission" date="2023-08" db="EMBL/GenBank/DDBJ databases">
        <authorList>
            <person name="Palmer J.M."/>
        </authorList>
    </citation>
    <scope>NUCLEOTIDE SEQUENCE [LARGE SCALE GENOMIC DNA]</scope>
    <source>
        <strain evidence="12 13">TWF481</strain>
    </source>
</reference>
<organism evidence="12 13">
    <name type="scientific">Arthrobotrys musiformis</name>
    <dbReference type="NCBI Taxonomy" id="47236"/>
    <lineage>
        <taxon>Eukaryota</taxon>
        <taxon>Fungi</taxon>
        <taxon>Dikarya</taxon>
        <taxon>Ascomycota</taxon>
        <taxon>Pezizomycotina</taxon>
        <taxon>Orbiliomycetes</taxon>
        <taxon>Orbiliales</taxon>
        <taxon>Orbiliaceae</taxon>
        <taxon>Arthrobotrys</taxon>
    </lineage>
</organism>
<evidence type="ECO:0000256" key="4">
    <source>
        <dbReference type="ARBA" id="ARBA00015647"/>
    </source>
</evidence>
<evidence type="ECO:0000256" key="3">
    <source>
        <dbReference type="ARBA" id="ARBA00012219"/>
    </source>
</evidence>
<proteinExistence type="inferred from homology"/>
<evidence type="ECO:0000256" key="5">
    <source>
        <dbReference type="ARBA" id="ARBA00022598"/>
    </source>
</evidence>
<dbReference type="Gene3D" id="3.30.1300.10">
    <property type="entry name" value="Pantoate-beta-alanine ligase, C-terminal domain"/>
    <property type="match status" value="1"/>
</dbReference>
<gene>
    <name evidence="12" type="primary">PAN6_1</name>
    <name evidence="12" type="ORF">TWF481_006406</name>
</gene>
<dbReference type="EMBL" id="JAVHJL010000003">
    <property type="protein sequence ID" value="KAK6507987.1"/>
    <property type="molecule type" value="Genomic_DNA"/>
</dbReference>
<dbReference type="HAMAP" id="MF_00158">
    <property type="entry name" value="PanC"/>
    <property type="match status" value="1"/>
</dbReference>
<sequence length="354" mass="39232">MLPTALRSCAPRRVLLYKPASSYKQSVYFIPTTVTPPRSKAAHYSTKMKTYHAVSTYRAWRYSLPPTSTVGVVPTMGALHAGHISLARAAASENTHVVVTIFLNPAQFSPTEDLASYPKTLETDLQKLEELNASLPDDVPGRVSAVFVPTVAEMYPAGIPLVRDQQVGTFVEVIPLSAKLEGGTRPHFFRGVATVCTKLFNITSPNRVYFGQKDVQQTVIIRRLLLDLQFDIELRVIPTEREKDGLAMSSRNVYLKGRRREIAITIHNALKAVEEMYQNGENKASVLLEKAREVVSNAGSEVKLDYVSLNEPELLEEVEVVEKGKGIILSAAMWVLPREEGEGTVRLIDNLVLS</sequence>